<dbReference type="GO" id="GO:0004865">
    <property type="term" value="F:protein serine/threonine phosphatase inhibitor activity"/>
    <property type="evidence" value="ECO:0007669"/>
    <property type="project" value="UniProtKB-UniRule"/>
</dbReference>
<feature type="compositionally biased region" description="Low complexity" evidence="4">
    <location>
        <begin position="12"/>
        <end position="37"/>
    </location>
</feature>
<dbReference type="Pfam" id="PF07491">
    <property type="entry name" value="PPI_Ypi1"/>
    <property type="match status" value="1"/>
</dbReference>
<dbReference type="EMBL" id="MU004240">
    <property type="protein sequence ID" value="KAF2665635.1"/>
    <property type="molecule type" value="Genomic_DNA"/>
</dbReference>
<evidence type="ECO:0000256" key="4">
    <source>
        <dbReference type="SAM" id="MobiDB-lite"/>
    </source>
</evidence>
<comment type="subcellular location">
    <subcellularLocation>
        <location evidence="3">Nucleus</location>
    </subcellularLocation>
</comment>
<name>A0A6A6U007_9PEZI</name>
<dbReference type="PANTHER" id="PTHR20835:SF0">
    <property type="entry name" value="E3 UBIQUITIN-PROTEIN LIGASE PPP1R11"/>
    <property type="match status" value="1"/>
</dbReference>
<evidence type="ECO:0000256" key="2">
    <source>
        <dbReference type="ARBA" id="ARBA00005605"/>
    </source>
</evidence>
<evidence type="ECO:0000256" key="3">
    <source>
        <dbReference type="RuleBase" id="RU367162"/>
    </source>
</evidence>
<gene>
    <name evidence="5" type="ORF">BT63DRAFT_482557</name>
</gene>
<dbReference type="InterPro" id="IPR011107">
    <property type="entry name" value="PPI_Ypi1"/>
</dbReference>
<protein>
    <recommendedName>
        <fullName evidence="3">Type 1 phosphatases regulator</fullName>
    </recommendedName>
</protein>
<evidence type="ECO:0000313" key="6">
    <source>
        <dbReference type="Proteomes" id="UP000799302"/>
    </source>
</evidence>
<feature type="region of interest" description="Disordered" evidence="4">
    <location>
        <begin position="1"/>
        <end position="39"/>
    </location>
</feature>
<feature type="compositionally biased region" description="Basic residues" evidence="4">
    <location>
        <begin position="113"/>
        <end position="123"/>
    </location>
</feature>
<reference evidence="5" key="1">
    <citation type="journal article" date="2020" name="Stud. Mycol.">
        <title>101 Dothideomycetes genomes: a test case for predicting lifestyles and emergence of pathogens.</title>
        <authorList>
            <person name="Haridas S."/>
            <person name="Albert R."/>
            <person name="Binder M."/>
            <person name="Bloem J."/>
            <person name="Labutti K."/>
            <person name="Salamov A."/>
            <person name="Andreopoulos B."/>
            <person name="Baker S."/>
            <person name="Barry K."/>
            <person name="Bills G."/>
            <person name="Bluhm B."/>
            <person name="Cannon C."/>
            <person name="Castanera R."/>
            <person name="Culley D."/>
            <person name="Daum C."/>
            <person name="Ezra D."/>
            <person name="Gonzalez J."/>
            <person name="Henrissat B."/>
            <person name="Kuo A."/>
            <person name="Liang C."/>
            <person name="Lipzen A."/>
            <person name="Lutzoni F."/>
            <person name="Magnuson J."/>
            <person name="Mondo S."/>
            <person name="Nolan M."/>
            <person name="Ohm R."/>
            <person name="Pangilinan J."/>
            <person name="Park H.-J."/>
            <person name="Ramirez L."/>
            <person name="Alfaro M."/>
            <person name="Sun H."/>
            <person name="Tritt A."/>
            <person name="Yoshinaga Y."/>
            <person name="Zwiers L.-H."/>
            <person name="Turgeon B."/>
            <person name="Goodwin S."/>
            <person name="Spatafora J."/>
            <person name="Crous P."/>
            <person name="Grigoriev I."/>
        </authorList>
    </citation>
    <scope>NUCLEOTIDE SEQUENCE</scope>
    <source>
        <strain evidence="5">CBS 115976</strain>
    </source>
</reference>
<feature type="compositionally biased region" description="Acidic residues" evidence="4">
    <location>
        <begin position="84"/>
        <end position="101"/>
    </location>
</feature>
<proteinExistence type="inferred from homology"/>
<keyword evidence="6" id="KW-1185">Reference proteome</keyword>
<dbReference type="GO" id="GO:0005634">
    <property type="term" value="C:nucleus"/>
    <property type="evidence" value="ECO:0007669"/>
    <property type="project" value="UniProtKB-SubCell"/>
</dbReference>
<dbReference type="OrthoDB" id="307488at2759"/>
<evidence type="ECO:0000313" key="5">
    <source>
        <dbReference type="EMBL" id="KAF2665635.1"/>
    </source>
</evidence>
<keyword evidence="3" id="KW-0539">Nucleus</keyword>
<comment type="similarity">
    <text evidence="2 3">Belongs to the YPI1 family.</text>
</comment>
<evidence type="ECO:0000256" key="1">
    <source>
        <dbReference type="ARBA" id="ARBA00003401"/>
    </source>
</evidence>
<organism evidence="5 6">
    <name type="scientific">Microthyrium microscopicum</name>
    <dbReference type="NCBI Taxonomy" id="703497"/>
    <lineage>
        <taxon>Eukaryota</taxon>
        <taxon>Fungi</taxon>
        <taxon>Dikarya</taxon>
        <taxon>Ascomycota</taxon>
        <taxon>Pezizomycotina</taxon>
        <taxon>Dothideomycetes</taxon>
        <taxon>Dothideomycetes incertae sedis</taxon>
        <taxon>Microthyriales</taxon>
        <taxon>Microthyriaceae</taxon>
        <taxon>Microthyrium</taxon>
    </lineage>
</organism>
<dbReference type="PANTHER" id="PTHR20835">
    <property type="entry name" value="E3 UBIQUITIN-PROTEIN LIGASE PPP1R11-RELATED"/>
    <property type="match status" value="1"/>
</dbReference>
<dbReference type="GO" id="GO:0008157">
    <property type="term" value="F:protein phosphatase 1 binding"/>
    <property type="evidence" value="ECO:0007669"/>
    <property type="project" value="TreeGrafter"/>
</dbReference>
<dbReference type="Proteomes" id="UP000799302">
    <property type="component" value="Unassembled WGS sequence"/>
</dbReference>
<dbReference type="AlphaFoldDB" id="A0A6A6U007"/>
<sequence length="159" mass="17310">MATSQSARQALPIRTRPGTTATTTQTHTETQPQQTRPILVLRAEGATTRHIQWAEDVVDNEGMGKKSSKVCCIYHKPHAAGESSGDDSDSSDSDSNLDSEPDNSRARPAGGAKRSRAKRRHNHKHDEDKDGDGRARKPSPNAYERVPKYKPAQPSGPSS</sequence>
<accession>A0A6A6U007</accession>
<comment type="function">
    <text evidence="1 3">Regulator of type 1 phosphatases which maintains protein phosphatase activity under strict control.</text>
</comment>
<feature type="compositionally biased region" description="Basic and acidic residues" evidence="4">
    <location>
        <begin position="124"/>
        <end position="135"/>
    </location>
</feature>
<feature type="region of interest" description="Disordered" evidence="4">
    <location>
        <begin position="78"/>
        <end position="159"/>
    </location>
</feature>